<name>A0A2L1UQA7_9GAMM</name>
<protein>
    <recommendedName>
        <fullName evidence="4">WG repeat-containing protein</fullName>
    </recommendedName>
</protein>
<dbReference type="Pfam" id="PF14903">
    <property type="entry name" value="WG_beta_rep"/>
    <property type="match status" value="3"/>
</dbReference>
<accession>A0A2L1UQA7</accession>
<dbReference type="PANTHER" id="PTHR37841:SF1">
    <property type="entry name" value="DUF3298 DOMAIN-CONTAINING PROTEIN"/>
    <property type="match status" value="1"/>
</dbReference>
<dbReference type="RefSeq" id="WP_104922590.1">
    <property type="nucleotide sequence ID" value="NZ_CP019062.1"/>
</dbReference>
<gene>
    <name evidence="2" type="ORF">BV494_09080</name>
</gene>
<evidence type="ECO:0000313" key="2">
    <source>
        <dbReference type="EMBL" id="AVF35077.1"/>
    </source>
</evidence>
<feature type="signal peptide" evidence="1">
    <location>
        <begin position="1"/>
        <end position="34"/>
    </location>
</feature>
<proteinExistence type="predicted"/>
<dbReference type="InterPro" id="IPR032774">
    <property type="entry name" value="WG_beta_rep"/>
</dbReference>
<dbReference type="KEGG" id="rox:BV494_09080"/>
<dbReference type="AlphaFoldDB" id="A0A2L1UQA7"/>
<feature type="chain" id="PRO_5014688554" description="WG repeat-containing protein" evidence="1">
    <location>
        <begin position="35"/>
        <end position="946"/>
    </location>
</feature>
<evidence type="ECO:0000313" key="3">
    <source>
        <dbReference type="Proteomes" id="UP000239197"/>
    </source>
</evidence>
<organism evidence="2 3">
    <name type="scientific">Rahnella sikkimica</name>
    <dbReference type="NCBI Taxonomy" id="1805933"/>
    <lineage>
        <taxon>Bacteria</taxon>
        <taxon>Pseudomonadati</taxon>
        <taxon>Pseudomonadota</taxon>
        <taxon>Gammaproteobacteria</taxon>
        <taxon>Enterobacterales</taxon>
        <taxon>Yersiniaceae</taxon>
        <taxon>Rahnella</taxon>
    </lineage>
</organism>
<dbReference type="OrthoDB" id="5380961at2"/>
<evidence type="ECO:0008006" key="4">
    <source>
        <dbReference type="Google" id="ProtNLM"/>
    </source>
</evidence>
<reference evidence="3" key="1">
    <citation type="submission" date="2017-01" db="EMBL/GenBank/DDBJ databases">
        <title>Genome sequence of Rouxiella sp. ERMR1:05.</title>
        <authorList>
            <person name="Kumar R."/>
            <person name="Singh D."/>
            <person name="Kumar S."/>
        </authorList>
    </citation>
    <scope>NUCLEOTIDE SEQUENCE [LARGE SCALE GENOMIC DNA]</scope>
    <source>
        <strain evidence="3">ERMR1:05</strain>
    </source>
</reference>
<dbReference type="PANTHER" id="PTHR37841">
    <property type="entry name" value="GLR2918 PROTEIN"/>
    <property type="match status" value="1"/>
</dbReference>
<evidence type="ECO:0000256" key="1">
    <source>
        <dbReference type="SAM" id="SignalP"/>
    </source>
</evidence>
<keyword evidence="1" id="KW-0732">Signal</keyword>
<keyword evidence="3" id="KW-1185">Reference proteome</keyword>
<dbReference type="Proteomes" id="UP000239197">
    <property type="component" value="Chromosome"/>
</dbReference>
<dbReference type="EMBL" id="CP019062">
    <property type="protein sequence ID" value="AVF35077.1"/>
    <property type="molecule type" value="Genomic_DNA"/>
</dbReference>
<sequence length="946" mass="100825">MIVSKPSRLRTALICALNTSGALALLTLTASANAAEFSGCFTPLPASQNDAQLRNALPVVQNLCIRDVREGRAAVLLPAADATSERWGFLDNQGQLVIKPVFDDVGDYHYGVAAAKQQGKWGFIDTNGNWLIQPGFDAVQPFTESGLAVVTVAGKSQIIDRKGVQVGKALDDLVDEAILSNGLPARLQLSFNSVLLSPDGVRHVATDKMEVTEPFGSQGLFIAFDASKGFGIVDENLTWRVAPQYIAMTLDPRNPAVALAKNSDGITLIRADGVQDEHKYLSVSEETGAFWLAKTADGVKLLDNSAVVIATFSDSDAAALRVSGDYVLNPTAKDTLTVFVPGRKQPLTLPIASEPWGQTTGEFLLTTRGEQKKVNAIISPSGGMIGGAQNVGWLAQISSAEVISHRLWLRNDRGDVVNVVDATGKALLNQKTISALENSRIEPLNAGDENVTAQSPLALIRPEAGTSKTGAGFLKPDGSLQIDNKWQDIESADSSADIGQFIVRTADGTGVIDAQGKVIIPLTEDNISPFVQGYALDYLDGKLTALDHAGKHYNLPDVFDLESVGNGWFRYHETAAEGALWGVCDAINQKMVVQPTYLSVGDYASNQVAVQTPNALWGILDGQGKTVVDAKYANVRRINSALWLLTQPATDSQPESGVIAEIIGNDTKTRIAPTAGLAVNQFSDGRILATSAAGQSWLLDAKGNIELHEQQTRISALGDWVKLSRQPQEGYLSAQGDWQIQPAIDIQGSRFVQGRALRSTAAGSELIDDKGARLASMPEGKWDIPTGSTWSVSYDPQNSEAATRYVDNTGKLVLTVAGFASRMVDGHAVLTRADGSKTWIDGQGKPADAISYADLGLPQDGLAFAKADNAYGFVDMQGNYVIAPVYSAVSPFDGGVAVVSTPAMSMMLDKTGKPLARVDKECGISVLYGAGSARQWPQKMPDNCKP</sequence>
<dbReference type="SUPFAM" id="SSF69360">
    <property type="entry name" value="Cell wall binding repeat"/>
    <property type="match status" value="1"/>
</dbReference>